<dbReference type="Pfam" id="PF22818">
    <property type="entry name" value="ApeI-like"/>
    <property type="match status" value="1"/>
</dbReference>
<comment type="caution">
    <text evidence="5">The sequence shown here is derived from an EMBL/GenBank/DDBJ whole genome shotgun (WGS) entry which is preliminary data.</text>
</comment>
<keyword evidence="2" id="KW-0597">Phosphoprotein</keyword>
<name>A0A3D8J883_9HELI</name>
<evidence type="ECO:0000313" key="5">
    <source>
        <dbReference type="EMBL" id="RDU73638.1"/>
    </source>
</evidence>
<keyword evidence="1" id="KW-0596">Phosphopantetheine</keyword>
<dbReference type="OrthoDB" id="9799237at2"/>
<feature type="domain" description="AMP-dependent synthetase/ligase" evidence="3">
    <location>
        <begin position="84"/>
        <end position="284"/>
    </location>
</feature>
<evidence type="ECO:0000259" key="3">
    <source>
        <dbReference type="Pfam" id="PF00501"/>
    </source>
</evidence>
<dbReference type="Gene3D" id="3.40.50.12780">
    <property type="entry name" value="N-terminal domain of ligase-like"/>
    <property type="match status" value="1"/>
</dbReference>
<evidence type="ECO:0000256" key="2">
    <source>
        <dbReference type="ARBA" id="ARBA00022553"/>
    </source>
</evidence>
<gene>
    <name evidence="5" type="ORF">CQA66_00110</name>
</gene>
<accession>A0A3D8J883</accession>
<organism evidence="5 6">
    <name type="scientific">Helicobacter aurati</name>
    <dbReference type="NCBI Taxonomy" id="137778"/>
    <lineage>
        <taxon>Bacteria</taxon>
        <taxon>Pseudomonadati</taxon>
        <taxon>Campylobacterota</taxon>
        <taxon>Epsilonproteobacteria</taxon>
        <taxon>Campylobacterales</taxon>
        <taxon>Helicobacteraceae</taxon>
        <taxon>Helicobacter</taxon>
    </lineage>
</organism>
<proteinExistence type="predicted"/>
<dbReference type="EMBL" id="NXLW01000001">
    <property type="protein sequence ID" value="RDU73638.1"/>
    <property type="molecule type" value="Genomic_DNA"/>
</dbReference>
<dbReference type="InterPro" id="IPR000873">
    <property type="entry name" value="AMP-dep_synth/lig_dom"/>
</dbReference>
<keyword evidence="6" id="KW-1185">Reference proteome</keyword>
<dbReference type="Gene3D" id="3.30.300.30">
    <property type="match status" value="1"/>
</dbReference>
<dbReference type="Pfam" id="PF00501">
    <property type="entry name" value="AMP-binding"/>
    <property type="match status" value="1"/>
</dbReference>
<reference evidence="5 6" key="1">
    <citation type="submission" date="2018-04" db="EMBL/GenBank/DDBJ databases">
        <title>Novel Campyloabacter and Helicobacter Species and Strains.</title>
        <authorList>
            <person name="Mannion A.J."/>
            <person name="Shen Z."/>
            <person name="Fox J.G."/>
        </authorList>
    </citation>
    <scope>NUCLEOTIDE SEQUENCE [LARGE SCALE GENOMIC DNA]</scope>
    <source>
        <strain evidence="5 6">MIT 97-5075</strain>
    </source>
</reference>
<dbReference type="InterPro" id="IPR045851">
    <property type="entry name" value="AMP-bd_C_sf"/>
</dbReference>
<dbReference type="SUPFAM" id="SSF56801">
    <property type="entry name" value="Acetyl-CoA synthetase-like"/>
    <property type="match status" value="1"/>
</dbReference>
<dbReference type="PANTHER" id="PTHR44845:SF6">
    <property type="entry name" value="BETA-ALANINE-ACTIVATING ENZYME"/>
    <property type="match status" value="1"/>
</dbReference>
<sequence length="578" mass="65352">MRSLNPHFDIQLDSHHSCIRKDFLQLSSEISNFAFVLQHALQDFYAHKNTTTQSIAITLSDTYNFFIAFFASLTLTTKVFLPATQSKQEESLEQFVLDDASFLALSCATQASNTHYSPKQLESALNDSCFTLQTSGSSGEPTNITKTFQQMLYEARVLQQEFQIQPNDIIMASISHAHLYGLTFRIFLPLVSGATMYSQSFSAPEYVLHYIQNHQTAIPNLIFCSSPSFLSSLSMHEQRNVKQSLKILFCAGAKLEDSIKERLGLHSKIIEIYGSSETGIIAKNTGNGFFAFPEVTLSLDENNCLVIASPWCNQNNNECTRQASAFHSKDCATIESNGKITLLGRKDRILKLHDKRISLDSIEQTLNSHEYIQQSYVGLRKGQNRLSALLVLSKEGETYFRQYGKKGLSDTIKGFLKPHFGNAVRYFSICDTLPFNSQGKITYQDFLLALDSHITPTFILLSQDDTTVHAKAYIGPSLFYFSGHFHTFPLVPGFIELGFVYDLAKHLNIHTQDIIEIENVKFSTFLRPSEWIFITLEYKNNKLYFSLKTDKAICASGRMLLSHHAIHNFCPTHFKLPS</sequence>
<dbReference type="Proteomes" id="UP000256424">
    <property type="component" value="Unassembled WGS sequence"/>
</dbReference>
<evidence type="ECO:0000256" key="1">
    <source>
        <dbReference type="ARBA" id="ARBA00022450"/>
    </source>
</evidence>
<dbReference type="SUPFAM" id="SSF54637">
    <property type="entry name" value="Thioesterase/thiol ester dehydrase-isomerase"/>
    <property type="match status" value="1"/>
</dbReference>
<dbReference type="PANTHER" id="PTHR44845">
    <property type="entry name" value="CARRIER DOMAIN-CONTAINING PROTEIN"/>
    <property type="match status" value="1"/>
</dbReference>
<dbReference type="AlphaFoldDB" id="A0A3D8J883"/>
<dbReference type="InterPro" id="IPR054545">
    <property type="entry name" value="ApeI-like"/>
</dbReference>
<dbReference type="InterPro" id="IPR042099">
    <property type="entry name" value="ANL_N_sf"/>
</dbReference>
<protein>
    <submittedName>
        <fullName evidence="5">Uncharacterized protein</fullName>
    </submittedName>
</protein>
<dbReference type="Gene3D" id="3.10.129.10">
    <property type="entry name" value="Hotdog Thioesterase"/>
    <property type="match status" value="1"/>
</dbReference>
<evidence type="ECO:0000259" key="4">
    <source>
        <dbReference type="Pfam" id="PF22818"/>
    </source>
</evidence>
<dbReference type="InterPro" id="IPR029069">
    <property type="entry name" value="HotDog_dom_sf"/>
</dbReference>
<dbReference type="RefSeq" id="WP_104763711.1">
    <property type="nucleotide sequence ID" value="NZ_FZPM01000030.1"/>
</dbReference>
<evidence type="ECO:0000313" key="6">
    <source>
        <dbReference type="Proteomes" id="UP000256424"/>
    </source>
</evidence>
<feature type="domain" description="ApeI dehydratase-like" evidence="4">
    <location>
        <begin position="463"/>
        <end position="558"/>
    </location>
</feature>